<proteinExistence type="predicted"/>
<evidence type="ECO:0000259" key="1">
    <source>
        <dbReference type="PROSITE" id="PS50878"/>
    </source>
</evidence>
<keyword evidence="2" id="KW-0548">Nucleotidyltransferase</keyword>
<keyword evidence="3" id="KW-1185">Reference proteome</keyword>
<feature type="domain" description="Reverse transcriptase" evidence="1">
    <location>
        <begin position="1"/>
        <end position="234"/>
    </location>
</feature>
<gene>
    <name evidence="2" type="ORF">ACFODU_06765</name>
</gene>
<reference evidence="3" key="1">
    <citation type="journal article" date="2019" name="Int. J. Syst. Evol. Microbiol.">
        <title>The Global Catalogue of Microorganisms (GCM) 10K type strain sequencing project: providing services to taxonomists for standard genome sequencing and annotation.</title>
        <authorList>
            <consortium name="The Broad Institute Genomics Platform"/>
            <consortium name="The Broad Institute Genome Sequencing Center for Infectious Disease"/>
            <person name="Wu L."/>
            <person name="Ma J."/>
        </authorList>
    </citation>
    <scope>NUCLEOTIDE SEQUENCE [LARGE SCALE GENOMIC DNA]</scope>
    <source>
        <strain evidence="3">KCTC 52607</strain>
    </source>
</reference>
<comment type="caution">
    <text evidence="2">The sequence shown here is derived from an EMBL/GenBank/DDBJ whole genome shotgun (WGS) entry which is preliminary data.</text>
</comment>
<dbReference type="EMBL" id="JBHRST010000009">
    <property type="protein sequence ID" value="MFC3097503.1"/>
    <property type="molecule type" value="Genomic_DNA"/>
</dbReference>
<dbReference type="GO" id="GO:0003964">
    <property type="term" value="F:RNA-directed DNA polymerase activity"/>
    <property type="evidence" value="ECO:0007669"/>
    <property type="project" value="UniProtKB-KW"/>
</dbReference>
<sequence>MEKSKGLCRQIALPDPSDALILQILSNALWREVSKHAPSQTAFYAPQDQPFAKVNVEDEEDQWGYGPIESWLDFQKEILKFSQNRKFIVVTDIANYYDFIIHQFLRSILSDYGLEKEYSLDLLLFILDAMLWRPDYMPNFGIGLPQMDFDAPRLLAHTHLFEIDALFSVDPDADYARYMDDIDFGVDSIAKAKSVLRDLDLSLQTRNLRVNSGKTKILTASEAEKHFKILENAFIEKISVRLKKKYFLQYWENIYGRMSIWLLRSNRGRDAFKDGNGPKLIKRLLAIAKNTRTPIPDDIFFWLLSDQPGLRKELFAAWSKSGVTKNQIDRLIDFFRSGEAVDDMVYILSMVAMSQTRFSRKFKNSQFSALRLALKGNEPSMTYSRLLMVSRFDNFSLLWSEVKSTLGVWSRHKFLSRQVAGFSPLFYGTSLWSEFSALIRRWSGDEGMSVFEFHDGLRTDPKRYKAVKAFLKAGNSSSGTEISHAKALMILSVVQNDDLKKLDRAQLVAQHPTMMSDAYYQPLFSRALSNMK</sequence>
<dbReference type="CDD" id="cd01646">
    <property type="entry name" value="RT_Bac_retron_I"/>
    <property type="match status" value="1"/>
</dbReference>
<keyword evidence="2" id="KW-0808">Transferase</keyword>
<dbReference type="RefSeq" id="WP_336925337.1">
    <property type="nucleotide sequence ID" value="NZ_JBANRO010000003.1"/>
</dbReference>
<accession>A0ABV7E4P1</accession>
<organism evidence="2 3">
    <name type="scientific">Alteraurantiacibacter palmitatis</name>
    <dbReference type="NCBI Taxonomy" id="2054628"/>
    <lineage>
        <taxon>Bacteria</taxon>
        <taxon>Pseudomonadati</taxon>
        <taxon>Pseudomonadota</taxon>
        <taxon>Alphaproteobacteria</taxon>
        <taxon>Sphingomonadales</taxon>
        <taxon>Erythrobacteraceae</taxon>
        <taxon>Alteraurantiacibacter</taxon>
    </lineage>
</organism>
<keyword evidence="2" id="KW-0695">RNA-directed DNA polymerase</keyword>
<dbReference type="Proteomes" id="UP001595456">
    <property type="component" value="Unassembled WGS sequence"/>
</dbReference>
<name>A0ABV7E4P1_9SPHN</name>
<protein>
    <submittedName>
        <fullName evidence="2">RNA-directed DNA polymerase</fullName>
    </submittedName>
</protein>
<evidence type="ECO:0000313" key="2">
    <source>
        <dbReference type="EMBL" id="MFC3097503.1"/>
    </source>
</evidence>
<dbReference type="InterPro" id="IPR000477">
    <property type="entry name" value="RT_dom"/>
</dbReference>
<dbReference type="PROSITE" id="PS50878">
    <property type="entry name" value="RT_POL"/>
    <property type="match status" value="1"/>
</dbReference>
<evidence type="ECO:0000313" key="3">
    <source>
        <dbReference type="Proteomes" id="UP001595456"/>
    </source>
</evidence>